<dbReference type="Proteomes" id="UP000824782">
    <property type="component" value="Unassembled WGS sequence"/>
</dbReference>
<evidence type="ECO:0000313" key="2">
    <source>
        <dbReference type="Proteomes" id="UP000824782"/>
    </source>
</evidence>
<gene>
    <name evidence="1" type="ORF">GDO81_006876</name>
</gene>
<sequence>MKILHRECIRYSSNRDIRTFRQQIEELGKVHSVHHYSSCCTERAPRIHTCGDQYTPKWGVIHYSVH</sequence>
<proteinExistence type="predicted"/>
<organism evidence="1 2">
    <name type="scientific">Engystomops pustulosus</name>
    <name type="common">Tungara frog</name>
    <name type="synonym">Physalaemus pustulosus</name>
    <dbReference type="NCBI Taxonomy" id="76066"/>
    <lineage>
        <taxon>Eukaryota</taxon>
        <taxon>Metazoa</taxon>
        <taxon>Chordata</taxon>
        <taxon>Craniata</taxon>
        <taxon>Vertebrata</taxon>
        <taxon>Euteleostomi</taxon>
        <taxon>Amphibia</taxon>
        <taxon>Batrachia</taxon>
        <taxon>Anura</taxon>
        <taxon>Neobatrachia</taxon>
        <taxon>Hyloidea</taxon>
        <taxon>Leptodactylidae</taxon>
        <taxon>Leiuperinae</taxon>
        <taxon>Engystomops</taxon>
    </lineage>
</organism>
<keyword evidence="2" id="KW-1185">Reference proteome</keyword>
<evidence type="ECO:0000313" key="1">
    <source>
        <dbReference type="EMBL" id="KAG8590737.1"/>
    </source>
</evidence>
<reference evidence="1" key="1">
    <citation type="thesis" date="2020" institute="ProQuest LLC" country="789 East Eisenhower Parkway, Ann Arbor, MI, USA">
        <title>Comparative Genomics and Chromosome Evolution.</title>
        <authorList>
            <person name="Mudd A.B."/>
        </authorList>
    </citation>
    <scope>NUCLEOTIDE SEQUENCE</scope>
    <source>
        <strain evidence="1">237g6f4</strain>
        <tissue evidence="1">Blood</tissue>
    </source>
</reference>
<accession>A0AAV7D248</accession>
<dbReference type="AlphaFoldDB" id="A0AAV7D248"/>
<dbReference type="EMBL" id="WNYA01000002">
    <property type="protein sequence ID" value="KAG8590737.1"/>
    <property type="molecule type" value="Genomic_DNA"/>
</dbReference>
<comment type="caution">
    <text evidence="1">The sequence shown here is derived from an EMBL/GenBank/DDBJ whole genome shotgun (WGS) entry which is preliminary data.</text>
</comment>
<protein>
    <submittedName>
        <fullName evidence="1">Uncharacterized protein</fullName>
    </submittedName>
</protein>
<name>A0AAV7D248_ENGPU</name>